<dbReference type="RefSeq" id="WP_115453665.1">
    <property type="nucleotide sequence ID" value="NZ_QNQT01000012.1"/>
</dbReference>
<dbReference type="InterPro" id="IPR013216">
    <property type="entry name" value="Methyltransf_11"/>
</dbReference>
<protein>
    <submittedName>
        <fullName evidence="2">SAM-dependent methyltransferase</fullName>
    </submittedName>
</protein>
<accession>A0A3D8GLF8</accession>
<keyword evidence="2" id="KW-0808">Transferase</keyword>
<sequence length="197" mass="22070">MGKWFAALYDGGMKGLENGTFKGIRKSLLDRATGRVLEIGSGSGINFPLYSQAERIDAIEPDTYMIDRAARRISQAEVPIHVHRQFAERLEFADNTFDAAVATLVFCTIPDPEQALKEILRVSKPGAPLLFFEHVKMPQPALAKMQELLNPAWRKVCGGCNLNRNTVSKIERAGIRIEKTETYYKGLFVTIKGRNIK</sequence>
<dbReference type="OrthoDB" id="9772751at2"/>
<dbReference type="AlphaFoldDB" id="A0A3D8GLF8"/>
<evidence type="ECO:0000259" key="1">
    <source>
        <dbReference type="Pfam" id="PF08241"/>
    </source>
</evidence>
<dbReference type="InterPro" id="IPR052356">
    <property type="entry name" value="Thiol_S-MT"/>
</dbReference>
<gene>
    <name evidence="2" type="ORF">DRW41_19315</name>
</gene>
<evidence type="ECO:0000313" key="3">
    <source>
        <dbReference type="Proteomes" id="UP000257144"/>
    </source>
</evidence>
<dbReference type="GO" id="GO:0008757">
    <property type="term" value="F:S-adenosylmethionine-dependent methyltransferase activity"/>
    <property type="evidence" value="ECO:0007669"/>
    <property type="project" value="InterPro"/>
</dbReference>
<evidence type="ECO:0000313" key="2">
    <source>
        <dbReference type="EMBL" id="RDU35263.1"/>
    </source>
</evidence>
<keyword evidence="3" id="KW-1185">Reference proteome</keyword>
<proteinExistence type="predicted"/>
<organism evidence="2 3">
    <name type="scientific">Neobacillus piezotolerans</name>
    <dbReference type="NCBI Taxonomy" id="2259171"/>
    <lineage>
        <taxon>Bacteria</taxon>
        <taxon>Bacillati</taxon>
        <taxon>Bacillota</taxon>
        <taxon>Bacilli</taxon>
        <taxon>Bacillales</taxon>
        <taxon>Bacillaceae</taxon>
        <taxon>Neobacillus</taxon>
    </lineage>
</organism>
<dbReference type="InterPro" id="IPR029063">
    <property type="entry name" value="SAM-dependent_MTases_sf"/>
</dbReference>
<dbReference type="Gene3D" id="3.40.50.150">
    <property type="entry name" value="Vaccinia Virus protein VP39"/>
    <property type="match status" value="1"/>
</dbReference>
<dbReference type="EMBL" id="QNQT01000012">
    <property type="protein sequence ID" value="RDU35263.1"/>
    <property type="molecule type" value="Genomic_DNA"/>
</dbReference>
<comment type="caution">
    <text evidence="2">The sequence shown here is derived from an EMBL/GenBank/DDBJ whole genome shotgun (WGS) entry which is preliminary data.</text>
</comment>
<dbReference type="PANTHER" id="PTHR45036:SF1">
    <property type="entry name" value="METHYLTRANSFERASE LIKE 7A"/>
    <property type="match status" value="1"/>
</dbReference>
<dbReference type="GO" id="GO:0032259">
    <property type="term" value="P:methylation"/>
    <property type="evidence" value="ECO:0007669"/>
    <property type="project" value="UniProtKB-KW"/>
</dbReference>
<dbReference type="CDD" id="cd02440">
    <property type="entry name" value="AdoMet_MTases"/>
    <property type="match status" value="1"/>
</dbReference>
<dbReference type="Pfam" id="PF08241">
    <property type="entry name" value="Methyltransf_11"/>
    <property type="match status" value="1"/>
</dbReference>
<name>A0A3D8GLF8_9BACI</name>
<dbReference type="PANTHER" id="PTHR45036">
    <property type="entry name" value="METHYLTRANSFERASE LIKE 7B"/>
    <property type="match status" value="1"/>
</dbReference>
<dbReference type="SUPFAM" id="SSF53335">
    <property type="entry name" value="S-adenosyl-L-methionine-dependent methyltransferases"/>
    <property type="match status" value="1"/>
</dbReference>
<keyword evidence="2" id="KW-0489">Methyltransferase</keyword>
<feature type="domain" description="Methyltransferase type 11" evidence="1">
    <location>
        <begin position="37"/>
        <end position="130"/>
    </location>
</feature>
<dbReference type="Proteomes" id="UP000257144">
    <property type="component" value="Unassembled WGS sequence"/>
</dbReference>
<reference evidence="2 3" key="1">
    <citation type="submission" date="2018-07" db="EMBL/GenBank/DDBJ databases">
        <title>Bacillus sp. YLB-04 draft genome sequence.</title>
        <authorList>
            <person name="Yu L."/>
            <person name="Tang X."/>
        </authorList>
    </citation>
    <scope>NUCLEOTIDE SEQUENCE [LARGE SCALE GENOMIC DNA]</scope>
    <source>
        <strain evidence="2 3">YLB-04</strain>
    </source>
</reference>